<keyword evidence="1" id="KW-0812">Transmembrane</keyword>
<reference evidence="3" key="1">
    <citation type="journal article" date="2019" name="Int. J. Syst. Evol. Microbiol.">
        <title>The Global Catalogue of Microorganisms (GCM) 10K type strain sequencing project: providing services to taxonomists for standard genome sequencing and annotation.</title>
        <authorList>
            <consortium name="The Broad Institute Genomics Platform"/>
            <consortium name="The Broad Institute Genome Sequencing Center for Infectious Disease"/>
            <person name="Wu L."/>
            <person name="Ma J."/>
        </authorList>
    </citation>
    <scope>NUCLEOTIDE SEQUENCE [LARGE SCALE GENOMIC DNA]</scope>
    <source>
        <strain evidence="3">CGMCC 1.12702</strain>
    </source>
</reference>
<proteinExistence type="predicted"/>
<protein>
    <submittedName>
        <fullName evidence="2">Uncharacterized protein</fullName>
    </submittedName>
</protein>
<evidence type="ECO:0000313" key="3">
    <source>
        <dbReference type="Proteomes" id="UP001597400"/>
    </source>
</evidence>
<feature type="transmembrane region" description="Helical" evidence="1">
    <location>
        <begin position="37"/>
        <end position="59"/>
    </location>
</feature>
<keyword evidence="1" id="KW-1133">Transmembrane helix</keyword>
<organism evidence="2 3">
    <name type="scientific">Sphingomonas arantia</name>
    <dbReference type="NCBI Taxonomy" id="1460676"/>
    <lineage>
        <taxon>Bacteria</taxon>
        <taxon>Pseudomonadati</taxon>
        <taxon>Pseudomonadota</taxon>
        <taxon>Alphaproteobacteria</taxon>
        <taxon>Sphingomonadales</taxon>
        <taxon>Sphingomonadaceae</taxon>
        <taxon>Sphingomonas</taxon>
    </lineage>
</organism>
<name>A0ABW4U336_9SPHN</name>
<evidence type="ECO:0000313" key="2">
    <source>
        <dbReference type="EMBL" id="MFD1952009.1"/>
    </source>
</evidence>
<gene>
    <name evidence="2" type="ORF">ACFSGX_14645</name>
</gene>
<dbReference type="Proteomes" id="UP001597400">
    <property type="component" value="Unassembled WGS sequence"/>
</dbReference>
<comment type="caution">
    <text evidence="2">The sequence shown here is derived from an EMBL/GenBank/DDBJ whole genome shotgun (WGS) entry which is preliminary data.</text>
</comment>
<keyword evidence="3" id="KW-1185">Reference proteome</keyword>
<dbReference type="EMBL" id="JBHUGS010000004">
    <property type="protein sequence ID" value="MFD1952009.1"/>
    <property type="molecule type" value="Genomic_DNA"/>
</dbReference>
<evidence type="ECO:0000256" key="1">
    <source>
        <dbReference type="SAM" id="Phobius"/>
    </source>
</evidence>
<dbReference type="RefSeq" id="WP_380931038.1">
    <property type="nucleotide sequence ID" value="NZ_JBHUGS010000004.1"/>
</dbReference>
<sequence>MQDLLLWAAGAAVLVAVAAGVMERVRQRRRHVAGVGWMPWSGVTVAALFVAVMCLVLGLRG</sequence>
<keyword evidence="1" id="KW-0472">Membrane</keyword>
<accession>A0ABW4U336</accession>